<dbReference type="OrthoDB" id="9806902at2"/>
<evidence type="ECO:0000313" key="2">
    <source>
        <dbReference type="EMBL" id="AUM62960.1"/>
    </source>
</evidence>
<dbReference type="Proteomes" id="UP000234790">
    <property type="component" value="Chromosome"/>
</dbReference>
<organism evidence="2 3">
    <name type="scientific">Spiroplasma monobiae MQ-1</name>
    <dbReference type="NCBI Taxonomy" id="1336748"/>
    <lineage>
        <taxon>Bacteria</taxon>
        <taxon>Bacillati</taxon>
        <taxon>Mycoplasmatota</taxon>
        <taxon>Mollicutes</taxon>
        <taxon>Entomoplasmatales</taxon>
        <taxon>Spiroplasmataceae</taxon>
        <taxon>Spiroplasma</taxon>
    </lineage>
</organism>
<reference evidence="2 3" key="1">
    <citation type="submission" date="2017-12" db="EMBL/GenBank/DDBJ databases">
        <title>Complete genome sequence of Spiroplasma monobiae MQ-1 (ATCC 33825).</title>
        <authorList>
            <person name="Tsai Y.-M."/>
            <person name="Lo W.-S."/>
            <person name="Wu P.-S."/>
            <person name="Cho S.-T."/>
            <person name="Kuo C.-H."/>
        </authorList>
    </citation>
    <scope>NUCLEOTIDE SEQUENCE [LARGE SCALE GENOMIC DNA]</scope>
    <source>
        <strain evidence="2 3">MQ-1</strain>
    </source>
</reference>
<dbReference type="SUPFAM" id="SSF53474">
    <property type="entry name" value="alpha/beta-Hydrolases"/>
    <property type="match status" value="1"/>
</dbReference>
<evidence type="ECO:0000259" key="1">
    <source>
        <dbReference type="Pfam" id="PF12146"/>
    </source>
</evidence>
<dbReference type="Pfam" id="PF12146">
    <property type="entry name" value="Hydrolase_4"/>
    <property type="match status" value="1"/>
</dbReference>
<dbReference type="InterPro" id="IPR051044">
    <property type="entry name" value="MAG_DAG_Lipase"/>
</dbReference>
<protein>
    <submittedName>
        <fullName evidence="2">Lysophospholipase</fullName>
    </submittedName>
</protein>
<dbReference type="RefSeq" id="WP_101781005.1">
    <property type="nucleotide sequence ID" value="NZ_CP025543.1"/>
</dbReference>
<dbReference type="InterPro" id="IPR029058">
    <property type="entry name" value="AB_hydrolase_fold"/>
</dbReference>
<proteinExistence type="predicted"/>
<dbReference type="EMBL" id="CP025543">
    <property type="protein sequence ID" value="AUM62960.1"/>
    <property type="molecule type" value="Genomic_DNA"/>
</dbReference>
<gene>
    <name evidence="2" type="primary">pldB</name>
    <name evidence="2" type="ORF">SMONO_v1c07110</name>
</gene>
<sequence length="305" mass="35163">MKEIKLKANDGKELHTYIWDEVINLKGILQLVHGSCEHSKRYDEFARFLNTNGWIVIANDHRGHGKTANLEKDELGYFADENGWSILVQDLKVINDYVKETYKNKKIVMMGHSMGSFLARHYAIDYSNTINGLVLSGTAWESNLSLRFGRRIAIARQRRYGAKNVDDFIWNLSYKKFNKKFDKPDSTGSEWLSVDKKNVTKFVKDPLCGQVFTTSAFKDLFEGLLYIQKSKNIKKIGNDLPIILVSGSNDPVGGYGKTVKKTFKKFKKAKLKVRIKLYESLRHEILFDIKKETIFSDTLKFLNQI</sequence>
<accession>A0A2K9LVA6</accession>
<feature type="domain" description="Serine aminopeptidase S33" evidence="1">
    <location>
        <begin position="25"/>
        <end position="288"/>
    </location>
</feature>
<dbReference type="AlphaFoldDB" id="A0A2K9LVA6"/>
<keyword evidence="3" id="KW-1185">Reference proteome</keyword>
<dbReference type="PANTHER" id="PTHR11614">
    <property type="entry name" value="PHOSPHOLIPASE-RELATED"/>
    <property type="match status" value="1"/>
</dbReference>
<name>A0A2K9LVA6_SPISQ</name>
<dbReference type="KEGG" id="smoo:SMONO_v1c07110"/>
<dbReference type="InterPro" id="IPR022742">
    <property type="entry name" value="Hydrolase_4"/>
</dbReference>
<dbReference type="Gene3D" id="3.40.50.1820">
    <property type="entry name" value="alpha/beta hydrolase"/>
    <property type="match status" value="1"/>
</dbReference>
<evidence type="ECO:0000313" key="3">
    <source>
        <dbReference type="Proteomes" id="UP000234790"/>
    </source>
</evidence>